<dbReference type="PATRIC" id="fig|1293598.4.peg.11"/>
<name>A0A0R2N1A0_9LACO</name>
<dbReference type="AlphaFoldDB" id="A0A0R2N1A0"/>
<keyword evidence="2" id="KW-1185">Reference proteome</keyword>
<evidence type="ECO:0000313" key="2">
    <source>
        <dbReference type="Proteomes" id="UP000050969"/>
    </source>
</evidence>
<dbReference type="RefSeq" id="WP_054777105.1">
    <property type="nucleotide sequence ID" value="NZ_BBBX01000007.1"/>
</dbReference>
<comment type="caution">
    <text evidence="1">The sequence shown here is derived from an EMBL/GenBank/DDBJ whole genome shotgun (WGS) entry which is preliminary data.</text>
</comment>
<dbReference type="NCBIfam" id="NF033831">
    <property type="entry name" value="sce7725_fam"/>
    <property type="match status" value="1"/>
</dbReference>
<evidence type="ECO:0008006" key="3">
    <source>
        <dbReference type="Google" id="ProtNLM"/>
    </source>
</evidence>
<reference evidence="1 2" key="1">
    <citation type="journal article" date="2015" name="Genome Announc.">
        <title>Expanding the biotechnology potential of lactobacilli through comparative genomics of 213 strains and associated genera.</title>
        <authorList>
            <person name="Sun Z."/>
            <person name="Harris H.M."/>
            <person name="McCann A."/>
            <person name="Guo C."/>
            <person name="Argimon S."/>
            <person name="Zhang W."/>
            <person name="Yang X."/>
            <person name="Jeffery I.B."/>
            <person name="Cooney J.C."/>
            <person name="Kagawa T.F."/>
            <person name="Liu W."/>
            <person name="Song Y."/>
            <person name="Salvetti E."/>
            <person name="Wrobel A."/>
            <person name="Rasinkangas P."/>
            <person name="Parkhill J."/>
            <person name="Rea M.C."/>
            <person name="O'Sullivan O."/>
            <person name="Ritari J."/>
            <person name="Douillard F.P."/>
            <person name="Paul Ross R."/>
            <person name="Yang R."/>
            <person name="Briner A.E."/>
            <person name="Felis G.E."/>
            <person name="de Vos W.M."/>
            <person name="Barrangou R."/>
            <person name="Klaenhammer T.R."/>
            <person name="Caufield P.W."/>
            <person name="Cui Y."/>
            <person name="Zhang H."/>
            <person name="O'Toole P.W."/>
        </authorList>
    </citation>
    <scope>NUCLEOTIDE SEQUENCE [LARGE SCALE GENOMIC DNA]</scope>
    <source>
        <strain evidence="1 2">DSM 24301</strain>
    </source>
</reference>
<dbReference type="OrthoDB" id="8910160at2"/>
<dbReference type="EMBL" id="JQCE01000001">
    <property type="protein sequence ID" value="KRO18860.1"/>
    <property type="molecule type" value="Genomic_DNA"/>
</dbReference>
<proteinExistence type="predicted"/>
<accession>A0A0R2N1A0</accession>
<sequence length="281" mass="31833">MNYYPLIRGKLYDLAALTELANQHLLSPRVVPILEPVKDLPGLVKTAKAFTKRQQPLVVVTNPQVGTYGLLATPKHQIALTPPLMAGRYFDPIDSALTIAQTMAQARLLKHRPGIHVVPDEARVRQLRLDSAVYLNDHFTTWSHTADYAQLQDEFYQYPVSLLPGIGFSEYPITTGDYQEQGFAQRAIALHLVYVGPHNTLRLHHFVSVNNEDYQDPASKFFEAASQLEPWLAMHPEAVTSGLTQLITFYHERHFPALGTLRKLQLMHHLELIGRWLDDAI</sequence>
<dbReference type="InterPro" id="IPR047727">
    <property type="entry name" value="Sce7725-like"/>
</dbReference>
<organism evidence="1 2">
    <name type="scientific">Lacticaseibacillus saniviri JCM 17471 = DSM 24301</name>
    <dbReference type="NCBI Taxonomy" id="1293598"/>
    <lineage>
        <taxon>Bacteria</taxon>
        <taxon>Bacillati</taxon>
        <taxon>Bacillota</taxon>
        <taxon>Bacilli</taxon>
        <taxon>Lactobacillales</taxon>
        <taxon>Lactobacillaceae</taxon>
        <taxon>Lacticaseibacillus</taxon>
    </lineage>
</organism>
<gene>
    <name evidence="1" type="ORF">IV56_GL000011</name>
</gene>
<dbReference type="Proteomes" id="UP000050969">
    <property type="component" value="Unassembled WGS sequence"/>
</dbReference>
<dbReference type="STRING" id="1293598.IV56_GL000011"/>
<protein>
    <recommendedName>
        <fullName evidence="3">Sce7725 family protein</fullName>
    </recommendedName>
</protein>
<evidence type="ECO:0000313" key="1">
    <source>
        <dbReference type="EMBL" id="KRO18860.1"/>
    </source>
</evidence>